<evidence type="ECO:0000256" key="6">
    <source>
        <dbReference type="SAM" id="MobiDB-lite"/>
    </source>
</evidence>
<feature type="region of interest" description="Disordered" evidence="6">
    <location>
        <begin position="63"/>
        <end position="88"/>
    </location>
</feature>
<feature type="compositionally biased region" description="Basic and acidic residues" evidence="6">
    <location>
        <begin position="131"/>
        <end position="140"/>
    </location>
</feature>
<keyword evidence="2" id="KW-0813">Transport</keyword>
<dbReference type="Pfam" id="PF03600">
    <property type="entry name" value="CitMHS"/>
    <property type="match status" value="1"/>
</dbReference>
<dbReference type="VEuPathDB" id="VectorBase:CSON000900"/>
<keyword evidence="5 7" id="KW-0472">Membrane</keyword>
<feature type="transmembrane region" description="Helical" evidence="7">
    <location>
        <begin position="432"/>
        <end position="452"/>
    </location>
</feature>
<evidence type="ECO:0000259" key="8">
    <source>
        <dbReference type="Pfam" id="PF03600"/>
    </source>
</evidence>
<dbReference type="PANTHER" id="PTHR43568:SF1">
    <property type="entry name" value="P PROTEIN"/>
    <property type="match status" value="1"/>
</dbReference>
<evidence type="ECO:0000256" key="3">
    <source>
        <dbReference type="ARBA" id="ARBA00022692"/>
    </source>
</evidence>
<feature type="transmembrane region" description="Helical" evidence="7">
    <location>
        <begin position="472"/>
        <end position="490"/>
    </location>
</feature>
<evidence type="ECO:0000256" key="4">
    <source>
        <dbReference type="ARBA" id="ARBA00022989"/>
    </source>
</evidence>
<dbReference type="PANTHER" id="PTHR43568">
    <property type="entry name" value="P PROTEIN"/>
    <property type="match status" value="1"/>
</dbReference>
<accession>A0A336LQF6</accession>
<feature type="region of interest" description="Disordered" evidence="6">
    <location>
        <begin position="29"/>
        <end position="48"/>
    </location>
</feature>
<name>A0A336LQF6_CULSO</name>
<feature type="compositionally biased region" description="Basic and acidic residues" evidence="6">
    <location>
        <begin position="64"/>
        <end position="74"/>
    </location>
</feature>
<feature type="region of interest" description="Disordered" evidence="6">
    <location>
        <begin position="131"/>
        <end position="159"/>
    </location>
</feature>
<feature type="transmembrane region" description="Helical" evidence="7">
    <location>
        <begin position="555"/>
        <end position="575"/>
    </location>
</feature>
<feature type="compositionally biased region" description="Polar residues" evidence="6">
    <location>
        <begin position="37"/>
        <end position="47"/>
    </location>
</feature>
<dbReference type="GO" id="GO:0055085">
    <property type="term" value="P:transmembrane transport"/>
    <property type="evidence" value="ECO:0007669"/>
    <property type="project" value="InterPro"/>
</dbReference>
<feature type="region of interest" description="Disordered" evidence="6">
    <location>
        <begin position="1"/>
        <end position="20"/>
    </location>
</feature>
<evidence type="ECO:0000256" key="7">
    <source>
        <dbReference type="SAM" id="Phobius"/>
    </source>
</evidence>
<dbReference type="InterPro" id="IPR051475">
    <property type="entry name" value="Diverse_Ion_Transporter"/>
</dbReference>
<dbReference type="InterPro" id="IPR004680">
    <property type="entry name" value="Cit_transptr-like_dom"/>
</dbReference>
<evidence type="ECO:0000256" key="2">
    <source>
        <dbReference type="ARBA" id="ARBA00022448"/>
    </source>
</evidence>
<feature type="transmembrane region" description="Helical" evidence="7">
    <location>
        <begin position="502"/>
        <end position="524"/>
    </location>
</feature>
<evidence type="ECO:0000313" key="9">
    <source>
        <dbReference type="EMBL" id="SSX20252.1"/>
    </source>
</evidence>
<dbReference type="OMA" id="HHEETAM"/>
<feature type="transmembrane region" description="Helical" evidence="7">
    <location>
        <begin position="378"/>
        <end position="396"/>
    </location>
</feature>
<feature type="transmembrane region" description="Helical" evidence="7">
    <location>
        <begin position="202"/>
        <end position="223"/>
    </location>
</feature>
<organism evidence="9">
    <name type="scientific">Culicoides sonorensis</name>
    <name type="common">Biting midge</name>
    <dbReference type="NCBI Taxonomy" id="179676"/>
    <lineage>
        <taxon>Eukaryota</taxon>
        <taxon>Metazoa</taxon>
        <taxon>Ecdysozoa</taxon>
        <taxon>Arthropoda</taxon>
        <taxon>Hexapoda</taxon>
        <taxon>Insecta</taxon>
        <taxon>Pterygota</taxon>
        <taxon>Neoptera</taxon>
        <taxon>Endopterygota</taxon>
        <taxon>Diptera</taxon>
        <taxon>Nematocera</taxon>
        <taxon>Chironomoidea</taxon>
        <taxon>Ceratopogonidae</taxon>
        <taxon>Ceratopogoninae</taxon>
        <taxon>Culicoides</taxon>
        <taxon>Monoculicoides</taxon>
    </lineage>
</organism>
<dbReference type="CDD" id="cd01116">
    <property type="entry name" value="P_permease"/>
    <property type="match status" value="1"/>
</dbReference>
<sequence length="885" mass="98560">MSNNHLLPPAKKTSKKQKHKIGFVQVSESDTDESLIPNLSRNNTPSPCHSGCETIMSKVLKSLKFHDSTPEDGKGRKKKREAPIKRDRSKSNYSLISLSEVTEGALQIWRSLPEKIRQDPSLASFRQENERIHGPEHDADPLPNEDNSISDDHASTDGQSIKINVTNELGETITKEDKQYDASKGEHDDTDAITGHKKPHKLFGLIKMCILLAVWCLFTLFLMKNNEKELSYRQMSIPSEEDKGYIIPEKIPDPRLGIVLQGAFLGEHYHNLTDNYVFVYVQLVHMPQSTSLNSSKDIFNLYYGAENLTDVWKIPVASATDLDTVPELKKKHTFELGEVSLEKVKNSNSRLRVVMTNNIGVHVPVNFAYDPTPIDKSVGIIYATIVLLGLYIMIIWEVLVHRTFAALIASTTAIGILAAMNERPTMADIMSWIDTETLLLLFGMMILVAILSETGIFDYLAVYAYKITNGKVWPLVNCLCLFTAVLSSFLDNVTTVLLMTPVTIRLCEVMGLNPVPILMSMVIYSNIGGALTPVGDPPNVIIASNSYIAKNGVNFTTFTMHMAFGIFMVMIQTYIHLRFKFKNVNDLRFSEAQDVQELRHEIAVWQRAAASLSSYSKDEDIVRETLEKKCTRLTRTLKKKLTTGSVPIESYKATLEDLEAKYPIRNKTLLVKSGVTLIFVISFFFLHSVPSICALTLGWTALLGAILLLILADREDMEAVLARVEWSTLLFFAALFVLMECLAELGLIDFIGKQTENVILSVGKESRLAVAILLILWVSAIASAFVDNIPLTTMMIKIAISLAENESLDLPLQPLVWALAFGACLGGNGTLIGASANVVCAGVAEQHGYRFTFIEYFKVGFPVMLGSIVVATAYLMFAHVLFTWH</sequence>
<keyword evidence="4 7" id="KW-1133">Transmembrane helix</keyword>
<feature type="transmembrane region" description="Helical" evidence="7">
    <location>
        <begin position="692"/>
        <end position="712"/>
    </location>
</feature>
<dbReference type="EMBL" id="UFQT01000114">
    <property type="protein sequence ID" value="SSX20252.1"/>
    <property type="molecule type" value="Genomic_DNA"/>
</dbReference>
<feature type="transmembrane region" description="Helical" evidence="7">
    <location>
        <begin position="724"/>
        <end position="748"/>
    </location>
</feature>
<gene>
    <name evidence="9" type="primary">CSON000900</name>
</gene>
<dbReference type="GO" id="GO:0016020">
    <property type="term" value="C:membrane"/>
    <property type="evidence" value="ECO:0007669"/>
    <property type="project" value="UniProtKB-SubCell"/>
</dbReference>
<evidence type="ECO:0000256" key="1">
    <source>
        <dbReference type="ARBA" id="ARBA00004141"/>
    </source>
</evidence>
<keyword evidence="3 7" id="KW-0812">Transmembrane</keyword>
<dbReference type="AlphaFoldDB" id="A0A336LQF6"/>
<feature type="transmembrane region" description="Helical" evidence="7">
    <location>
        <begin position="768"/>
        <end position="786"/>
    </location>
</feature>
<evidence type="ECO:0000256" key="5">
    <source>
        <dbReference type="ARBA" id="ARBA00023136"/>
    </source>
</evidence>
<feature type="domain" description="Citrate transporter-like" evidence="8">
    <location>
        <begin position="391"/>
        <end position="822"/>
    </location>
</feature>
<proteinExistence type="predicted"/>
<feature type="transmembrane region" description="Helical" evidence="7">
    <location>
        <begin position="402"/>
        <end position="420"/>
    </location>
</feature>
<reference evidence="9" key="1">
    <citation type="submission" date="2018-07" db="EMBL/GenBank/DDBJ databases">
        <authorList>
            <person name="Quirk P.G."/>
            <person name="Krulwich T.A."/>
        </authorList>
    </citation>
    <scope>NUCLEOTIDE SEQUENCE</scope>
</reference>
<feature type="transmembrane region" description="Helical" evidence="7">
    <location>
        <begin position="859"/>
        <end position="882"/>
    </location>
</feature>
<comment type="subcellular location">
    <subcellularLocation>
        <location evidence="1">Membrane</location>
        <topology evidence="1">Multi-pass membrane protein</topology>
    </subcellularLocation>
</comment>
<protein>
    <submittedName>
        <fullName evidence="9">CSON000900 protein</fullName>
    </submittedName>
</protein>